<organism evidence="14 15">
    <name type="scientific">candidate division WOR-3 bacterium</name>
    <dbReference type="NCBI Taxonomy" id="2052148"/>
    <lineage>
        <taxon>Bacteria</taxon>
        <taxon>Bacteria division WOR-3</taxon>
    </lineage>
</organism>
<dbReference type="InterPro" id="IPR005477">
    <property type="entry name" value="Dxylulose-5-P_synthase"/>
</dbReference>
<dbReference type="InterPro" id="IPR033248">
    <property type="entry name" value="Transketolase_C"/>
</dbReference>
<evidence type="ECO:0000313" key="15">
    <source>
        <dbReference type="Proteomes" id="UP000630660"/>
    </source>
</evidence>
<evidence type="ECO:0000256" key="2">
    <source>
        <dbReference type="ARBA" id="ARBA00004980"/>
    </source>
</evidence>
<dbReference type="Pfam" id="PF02780">
    <property type="entry name" value="Transketolase_C"/>
    <property type="match status" value="1"/>
</dbReference>
<dbReference type="InterPro" id="IPR029061">
    <property type="entry name" value="THDP-binding"/>
</dbReference>
<keyword evidence="11" id="KW-0414">Isoprene biosynthesis</keyword>
<dbReference type="PANTHER" id="PTHR43322:SF5">
    <property type="entry name" value="1-DEOXY-D-XYLULOSE-5-PHOSPHATE SYNTHASE, CHLOROPLASTIC"/>
    <property type="match status" value="1"/>
</dbReference>
<evidence type="ECO:0000256" key="10">
    <source>
        <dbReference type="ARBA" id="ARBA00023052"/>
    </source>
</evidence>
<evidence type="ECO:0000256" key="8">
    <source>
        <dbReference type="ARBA" id="ARBA00022842"/>
    </source>
</evidence>
<dbReference type="FunFam" id="3.40.50.920:FF:000002">
    <property type="entry name" value="1-deoxy-D-xylulose-5-phosphate synthase"/>
    <property type="match status" value="1"/>
</dbReference>
<evidence type="ECO:0000256" key="9">
    <source>
        <dbReference type="ARBA" id="ARBA00022977"/>
    </source>
</evidence>
<evidence type="ECO:0000256" key="6">
    <source>
        <dbReference type="ARBA" id="ARBA00022679"/>
    </source>
</evidence>
<comment type="pathway">
    <text evidence="2">Metabolic intermediate biosynthesis; 1-deoxy-D-xylulose 5-phosphate biosynthesis; 1-deoxy-D-xylulose 5-phosphate from D-glyceraldehyde 3-phosphate and pyruvate: step 1/1.</text>
</comment>
<evidence type="ECO:0000256" key="7">
    <source>
        <dbReference type="ARBA" id="ARBA00022723"/>
    </source>
</evidence>
<keyword evidence="6 14" id="KW-0808">Transferase</keyword>
<feature type="domain" description="Transketolase-like pyrimidine-binding" evidence="12">
    <location>
        <begin position="1"/>
        <end position="46"/>
    </location>
</feature>
<comment type="subunit">
    <text evidence="4">Homodimer.</text>
</comment>
<dbReference type="SUPFAM" id="SSF52922">
    <property type="entry name" value="TK C-terminal domain-like"/>
    <property type="match status" value="1"/>
</dbReference>
<dbReference type="Proteomes" id="UP000630660">
    <property type="component" value="Unassembled WGS sequence"/>
</dbReference>
<evidence type="ECO:0000259" key="12">
    <source>
        <dbReference type="Pfam" id="PF02779"/>
    </source>
</evidence>
<dbReference type="GO" id="GO:0016114">
    <property type="term" value="P:terpenoid biosynthetic process"/>
    <property type="evidence" value="ECO:0007669"/>
    <property type="project" value="InterPro"/>
</dbReference>
<evidence type="ECO:0000256" key="4">
    <source>
        <dbReference type="ARBA" id="ARBA00011738"/>
    </source>
</evidence>
<dbReference type="Gene3D" id="3.40.50.970">
    <property type="match status" value="1"/>
</dbReference>
<keyword evidence="8" id="KW-0460">Magnesium</keyword>
<name>A0A9D5KA69_UNCW3</name>
<protein>
    <recommendedName>
        <fullName evidence="5">1-deoxy-D-xylulose-5-phosphate synthase</fullName>
        <ecNumber evidence="5">2.2.1.7</ecNumber>
    </recommendedName>
</protein>
<dbReference type="GO" id="GO:0008661">
    <property type="term" value="F:1-deoxy-D-xylulose-5-phosphate synthase activity"/>
    <property type="evidence" value="ECO:0007669"/>
    <property type="project" value="UniProtKB-EC"/>
</dbReference>
<reference evidence="14" key="1">
    <citation type="submission" date="2019-11" db="EMBL/GenBank/DDBJ databases">
        <title>Microbial mats filling the niche in hypersaline microbial mats.</title>
        <authorList>
            <person name="Wong H.L."/>
            <person name="Macleod F.I."/>
            <person name="White R.A. III"/>
            <person name="Burns B.P."/>
        </authorList>
    </citation>
    <scope>NUCLEOTIDE SEQUENCE</scope>
    <source>
        <strain evidence="14">Bin_327</strain>
    </source>
</reference>
<dbReference type="Gene3D" id="3.40.50.920">
    <property type="match status" value="1"/>
</dbReference>
<dbReference type="GO" id="GO:0046872">
    <property type="term" value="F:metal ion binding"/>
    <property type="evidence" value="ECO:0007669"/>
    <property type="project" value="UniProtKB-KW"/>
</dbReference>
<dbReference type="InterPro" id="IPR005475">
    <property type="entry name" value="Transketolase-like_Pyr-bd"/>
</dbReference>
<evidence type="ECO:0000256" key="5">
    <source>
        <dbReference type="ARBA" id="ARBA00013150"/>
    </source>
</evidence>
<proteinExistence type="inferred from homology"/>
<dbReference type="GO" id="GO:0019288">
    <property type="term" value="P:isopentenyl diphosphate biosynthetic process, methylerythritol 4-phosphate pathway"/>
    <property type="evidence" value="ECO:0007669"/>
    <property type="project" value="TreeGrafter"/>
</dbReference>
<dbReference type="SUPFAM" id="SSF52518">
    <property type="entry name" value="Thiamin diphosphate-binding fold (THDP-binding)"/>
    <property type="match status" value="1"/>
</dbReference>
<keyword evidence="7" id="KW-0479">Metal-binding</keyword>
<dbReference type="EC" id="2.2.1.7" evidence="5"/>
<dbReference type="Pfam" id="PF02779">
    <property type="entry name" value="Transket_pyr"/>
    <property type="match status" value="1"/>
</dbReference>
<evidence type="ECO:0000256" key="1">
    <source>
        <dbReference type="ARBA" id="ARBA00001946"/>
    </source>
</evidence>
<dbReference type="InterPro" id="IPR009014">
    <property type="entry name" value="Transketo_C/PFOR_II"/>
</dbReference>
<evidence type="ECO:0000259" key="13">
    <source>
        <dbReference type="Pfam" id="PF02780"/>
    </source>
</evidence>
<sequence length="193" mass="21371">VFDLSYLRMIPNMIVAAPKDEAELRDLLYTAINYEEGPFAVRYPRSGVVGVQVSGKPKKIKIGSWKVINKGSRVAILATGTGVQIALKAMEKTGRKKPTLVNARFVKPMDTGFMKKLARDHKVFITVEENALEGGFGSAVASWLADNDVPVVCERIGLPDRFIRHGSQDKLLSECKVSAGEVARAIKRMWRVR</sequence>
<feature type="non-terminal residue" evidence="14">
    <location>
        <position position="1"/>
    </location>
</feature>
<keyword evidence="10" id="KW-0786">Thiamine pyrophosphate</keyword>
<evidence type="ECO:0000256" key="11">
    <source>
        <dbReference type="ARBA" id="ARBA00023229"/>
    </source>
</evidence>
<dbReference type="EMBL" id="WJKJ01000233">
    <property type="protein sequence ID" value="MBD3364925.1"/>
    <property type="molecule type" value="Genomic_DNA"/>
</dbReference>
<dbReference type="GO" id="GO:0005829">
    <property type="term" value="C:cytosol"/>
    <property type="evidence" value="ECO:0007669"/>
    <property type="project" value="TreeGrafter"/>
</dbReference>
<keyword evidence="9" id="KW-0784">Thiamine biosynthesis</keyword>
<evidence type="ECO:0000256" key="3">
    <source>
        <dbReference type="ARBA" id="ARBA00011081"/>
    </source>
</evidence>
<dbReference type="GO" id="GO:0009228">
    <property type="term" value="P:thiamine biosynthetic process"/>
    <property type="evidence" value="ECO:0007669"/>
    <property type="project" value="UniProtKB-KW"/>
</dbReference>
<feature type="domain" description="Transketolase C-terminal" evidence="13">
    <location>
        <begin position="63"/>
        <end position="179"/>
    </location>
</feature>
<comment type="cofactor">
    <cofactor evidence="1">
        <name>Mg(2+)</name>
        <dbReference type="ChEBI" id="CHEBI:18420"/>
    </cofactor>
</comment>
<accession>A0A9D5KA69</accession>
<comment type="caution">
    <text evidence="14">The sequence shown here is derived from an EMBL/GenBank/DDBJ whole genome shotgun (WGS) entry which is preliminary data.</text>
</comment>
<dbReference type="PANTHER" id="PTHR43322">
    <property type="entry name" value="1-D-DEOXYXYLULOSE 5-PHOSPHATE SYNTHASE-RELATED"/>
    <property type="match status" value="1"/>
</dbReference>
<gene>
    <name evidence="14" type="ORF">GF359_06895</name>
</gene>
<comment type="similarity">
    <text evidence="3">Belongs to the transketolase family. DXPS subfamily.</text>
</comment>
<evidence type="ECO:0000313" key="14">
    <source>
        <dbReference type="EMBL" id="MBD3364925.1"/>
    </source>
</evidence>
<dbReference type="AlphaFoldDB" id="A0A9D5KA69"/>